<feature type="transmembrane region" description="Helical" evidence="1">
    <location>
        <begin position="12"/>
        <end position="35"/>
    </location>
</feature>
<keyword evidence="1" id="KW-0812">Transmembrane</keyword>
<proteinExistence type="predicted"/>
<dbReference type="AlphaFoldDB" id="A0A917DHE0"/>
<evidence type="ECO:0000313" key="3">
    <source>
        <dbReference type="EMBL" id="GGD40681.1"/>
    </source>
</evidence>
<dbReference type="Proteomes" id="UP000613160">
    <property type="component" value="Unassembled WGS sequence"/>
</dbReference>
<keyword evidence="1" id="KW-0472">Membrane</keyword>
<feature type="transmembrane region" description="Helical" evidence="1">
    <location>
        <begin position="41"/>
        <end position="60"/>
    </location>
</feature>
<dbReference type="Pfam" id="PF07331">
    <property type="entry name" value="TctB"/>
    <property type="match status" value="1"/>
</dbReference>
<reference evidence="3" key="1">
    <citation type="journal article" date="2014" name="Int. J. Syst. Evol. Microbiol.">
        <title>Complete genome sequence of Corynebacterium casei LMG S-19264T (=DSM 44701T), isolated from a smear-ripened cheese.</title>
        <authorList>
            <consortium name="US DOE Joint Genome Institute (JGI-PGF)"/>
            <person name="Walter F."/>
            <person name="Albersmeier A."/>
            <person name="Kalinowski J."/>
            <person name="Ruckert C."/>
        </authorList>
    </citation>
    <scope>NUCLEOTIDE SEQUENCE</scope>
    <source>
        <strain evidence="3">CGMCC 1.15493</strain>
    </source>
</reference>
<feature type="transmembrane region" description="Helical" evidence="1">
    <location>
        <begin position="72"/>
        <end position="88"/>
    </location>
</feature>
<evidence type="ECO:0000259" key="2">
    <source>
        <dbReference type="Pfam" id="PF07331"/>
    </source>
</evidence>
<organism evidence="3 4">
    <name type="scientific">Aureimonas glaciei</name>
    <dbReference type="NCBI Taxonomy" id="1776957"/>
    <lineage>
        <taxon>Bacteria</taxon>
        <taxon>Pseudomonadati</taxon>
        <taxon>Pseudomonadota</taxon>
        <taxon>Alphaproteobacteria</taxon>
        <taxon>Hyphomicrobiales</taxon>
        <taxon>Aurantimonadaceae</taxon>
        <taxon>Aureimonas</taxon>
    </lineage>
</organism>
<sequence>MAANTTFDRISGIILLLIGAGAAWHGYSLQVAFAADPIGPKAFPIIVGIILVVSGASIALRPEAMSWEAGDYGRILLVAAACLLYPFILEPLGFIPATSILGFLCAKAFKGRTVPSIIASAVVATVIFLLIDIGLGLGLPRGPLGV</sequence>
<accession>A0A917DHE0</accession>
<feature type="transmembrane region" description="Helical" evidence="1">
    <location>
        <begin position="117"/>
        <end position="139"/>
    </location>
</feature>
<keyword evidence="4" id="KW-1185">Reference proteome</keyword>
<dbReference type="InterPro" id="IPR009936">
    <property type="entry name" value="DUF1468"/>
</dbReference>
<dbReference type="EMBL" id="BMJJ01000016">
    <property type="protein sequence ID" value="GGD40681.1"/>
    <property type="molecule type" value="Genomic_DNA"/>
</dbReference>
<reference evidence="3" key="2">
    <citation type="submission" date="2020-09" db="EMBL/GenBank/DDBJ databases">
        <authorList>
            <person name="Sun Q."/>
            <person name="Zhou Y."/>
        </authorList>
    </citation>
    <scope>NUCLEOTIDE SEQUENCE</scope>
    <source>
        <strain evidence="3">CGMCC 1.15493</strain>
    </source>
</reference>
<evidence type="ECO:0000256" key="1">
    <source>
        <dbReference type="SAM" id="Phobius"/>
    </source>
</evidence>
<gene>
    <name evidence="3" type="ORF">GCM10011335_49230</name>
</gene>
<dbReference type="RefSeq" id="WP_188855078.1">
    <property type="nucleotide sequence ID" value="NZ_BMJJ01000016.1"/>
</dbReference>
<comment type="caution">
    <text evidence="3">The sequence shown here is derived from an EMBL/GenBank/DDBJ whole genome shotgun (WGS) entry which is preliminary data.</text>
</comment>
<name>A0A917DHE0_9HYPH</name>
<keyword evidence="1" id="KW-1133">Transmembrane helix</keyword>
<feature type="domain" description="DUF1468" evidence="2">
    <location>
        <begin position="10"/>
        <end position="140"/>
    </location>
</feature>
<evidence type="ECO:0000313" key="4">
    <source>
        <dbReference type="Proteomes" id="UP000613160"/>
    </source>
</evidence>
<protein>
    <submittedName>
        <fullName evidence="3">Membrane protein</fullName>
    </submittedName>
</protein>